<protein>
    <submittedName>
        <fullName evidence="1">Uncharacterized protein</fullName>
    </submittedName>
</protein>
<sequence>MANTAIATCKETMKSMCCKRGHSECE</sequence>
<proteinExistence type="predicted"/>
<name>A0A0E9RBJ1_ANGAN</name>
<dbReference type="AlphaFoldDB" id="A0A0E9RBJ1"/>
<evidence type="ECO:0000313" key="1">
    <source>
        <dbReference type="EMBL" id="JAH26167.1"/>
    </source>
</evidence>
<organism evidence="1">
    <name type="scientific">Anguilla anguilla</name>
    <name type="common">European freshwater eel</name>
    <name type="synonym">Muraena anguilla</name>
    <dbReference type="NCBI Taxonomy" id="7936"/>
    <lineage>
        <taxon>Eukaryota</taxon>
        <taxon>Metazoa</taxon>
        <taxon>Chordata</taxon>
        <taxon>Craniata</taxon>
        <taxon>Vertebrata</taxon>
        <taxon>Euteleostomi</taxon>
        <taxon>Actinopterygii</taxon>
        <taxon>Neopterygii</taxon>
        <taxon>Teleostei</taxon>
        <taxon>Anguilliformes</taxon>
        <taxon>Anguillidae</taxon>
        <taxon>Anguilla</taxon>
    </lineage>
</organism>
<reference evidence="1" key="2">
    <citation type="journal article" date="2015" name="Fish Shellfish Immunol.">
        <title>Early steps in the European eel (Anguilla anguilla)-Vibrio vulnificus interaction in the gills: Role of the RtxA13 toxin.</title>
        <authorList>
            <person name="Callol A."/>
            <person name="Pajuelo D."/>
            <person name="Ebbesson L."/>
            <person name="Teles M."/>
            <person name="MacKenzie S."/>
            <person name="Amaro C."/>
        </authorList>
    </citation>
    <scope>NUCLEOTIDE SEQUENCE</scope>
</reference>
<accession>A0A0E9RBJ1</accession>
<reference evidence="1" key="1">
    <citation type="submission" date="2014-11" db="EMBL/GenBank/DDBJ databases">
        <authorList>
            <person name="Amaro Gonzalez C."/>
        </authorList>
    </citation>
    <scope>NUCLEOTIDE SEQUENCE</scope>
</reference>
<dbReference type="EMBL" id="GBXM01082410">
    <property type="protein sequence ID" value="JAH26167.1"/>
    <property type="molecule type" value="Transcribed_RNA"/>
</dbReference>